<evidence type="ECO:0000256" key="3">
    <source>
        <dbReference type="ARBA" id="ARBA00022989"/>
    </source>
</evidence>
<evidence type="ECO:0000256" key="2">
    <source>
        <dbReference type="ARBA" id="ARBA00022692"/>
    </source>
</evidence>
<evidence type="ECO:0000256" key="1">
    <source>
        <dbReference type="ARBA" id="ARBA00004370"/>
    </source>
</evidence>
<keyword evidence="4 5" id="KW-0472">Membrane</keyword>
<comment type="caution">
    <text evidence="6">The sequence shown here is derived from an EMBL/GenBank/DDBJ whole genome shotgun (WGS) entry which is preliminary data.</text>
</comment>
<keyword evidence="2 5" id="KW-0812">Transmembrane</keyword>
<dbReference type="AlphaFoldDB" id="T0KVW1"/>
<geneLocation type="plasmid" evidence="6">
    <name>unnamed</name>
</geneLocation>
<dbReference type="EMBL" id="AMPT01000001">
    <property type="protein sequence ID" value="EQB59652.1"/>
    <property type="molecule type" value="Genomic_DNA"/>
</dbReference>
<dbReference type="InterPro" id="IPR007792">
    <property type="entry name" value="T4SS_VirB3/TrbD/AvhB"/>
</dbReference>
<proteinExistence type="predicted"/>
<comment type="subcellular location">
    <subcellularLocation>
        <location evidence="1">Membrane</location>
    </subcellularLocation>
</comment>
<organism evidence="6">
    <name type="scientific">Kingella kingae KKC2005004457</name>
    <dbReference type="NCBI Taxonomy" id="1229911"/>
    <lineage>
        <taxon>Bacteria</taxon>
        <taxon>Pseudomonadati</taxon>
        <taxon>Pseudomonadota</taxon>
        <taxon>Betaproteobacteria</taxon>
        <taxon>Neisseriales</taxon>
        <taxon>Neisseriaceae</taxon>
        <taxon>Kingella</taxon>
    </lineage>
</organism>
<name>T0KVW1_KINKI</name>
<dbReference type="GO" id="GO:0016020">
    <property type="term" value="C:membrane"/>
    <property type="evidence" value="ECO:0007669"/>
    <property type="project" value="UniProtKB-SubCell"/>
</dbReference>
<reference evidence="6" key="1">
    <citation type="journal article" date="2013" name="Antimicrob. Agents Chemother.">
        <title>Characterization of TEM-1 beta-lactamase producing Kingella kingae clinical isolates.</title>
        <authorList>
            <person name="Banerjee A."/>
            <person name="Kaplan J.B."/>
            <person name="Soherwardy A."/>
            <person name="Nudell Y."/>
            <person name="Mackenzie G.A."/>
            <person name="Johnson S."/>
            <person name="Balashova N.V."/>
        </authorList>
    </citation>
    <scope>NUCLEOTIDE SEQUENCE</scope>
    <source>
        <strain evidence="6">KKC2005004457</strain>
        <plasmid evidence="6">unnamed</plasmid>
    </source>
</reference>
<keyword evidence="3 5" id="KW-1133">Transmembrane helix</keyword>
<dbReference type="Pfam" id="PF05101">
    <property type="entry name" value="VirB3"/>
    <property type="match status" value="1"/>
</dbReference>
<evidence type="ECO:0000256" key="5">
    <source>
        <dbReference type="SAM" id="Phobius"/>
    </source>
</evidence>
<accession>T0KVW1</accession>
<evidence type="ECO:0000313" key="6">
    <source>
        <dbReference type="EMBL" id="EQB59652.1"/>
    </source>
</evidence>
<keyword evidence="6" id="KW-0614">Plasmid</keyword>
<feature type="transmembrane region" description="Helical" evidence="5">
    <location>
        <begin position="37"/>
        <end position="60"/>
    </location>
</feature>
<evidence type="ECO:0000256" key="4">
    <source>
        <dbReference type="ARBA" id="ARBA00023136"/>
    </source>
</evidence>
<gene>
    <name evidence="6" type="ORF">C297_p00030</name>
</gene>
<feature type="transmembrane region" description="Helical" evidence="5">
    <location>
        <begin position="12"/>
        <end position="31"/>
    </location>
</feature>
<sequence length="72" mass="8289">MERLNTETIYKGCTRPAMLFGIPVTAFVLVVGGSFLLLFLFFGLPWTLLSFIVAWVMKLMCKEDDQNLRKWA</sequence>
<protein>
    <submittedName>
        <fullName evidence="6">Type IV secretion system protein VirB3</fullName>
    </submittedName>
</protein>